<dbReference type="Pfam" id="PF01055">
    <property type="entry name" value="Glyco_hydro_31_2nd"/>
    <property type="match status" value="1"/>
</dbReference>
<feature type="transmembrane region" description="Helical" evidence="3">
    <location>
        <begin position="605"/>
        <end position="625"/>
    </location>
</feature>
<keyword evidence="2" id="KW-0326">Glycosidase</keyword>
<dbReference type="Proteomes" id="UP000492821">
    <property type="component" value="Unassembled WGS sequence"/>
</dbReference>
<dbReference type="InterPro" id="IPR000322">
    <property type="entry name" value="Glyco_hydro_31_TIM"/>
</dbReference>
<protein>
    <submittedName>
        <fullName evidence="7">Alpha-glucosidase</fullName>
    </submittedName>
</protein>
<evidence type="ECO:0000259" key="5">
    <source>
        <dbReference type="Pfam" id="PF21365"/>
    </source>
</evidence>
<dbReference type="Gene3D" id="3.20.20.80">
    <property type="entry name" value="Glycosidases"/>
    <property type="match status" value="1"/>
</dbReference>
<name>A0A7E4VL12_PANRE</name>
<dbReference type="PANTHER" id="PTHR22762:SF133">
    <property type="entry name" value="P-TYPE DOMAIN-CONTAINING PROTEIN"/>
    <property type="match status" value="1"/>
</dbReference>
<dbReference type="SUPFAM" id="SSF51445">
    <property type="entry name" value="(Trans)glycosidases"/>
    <property type="match status" value="1"/>
</dbReference>
<evidence type="ECO:0000256" key="3">
    <source>
        <dbReference type="SAM" id="Phobius"/>
    </source>
</evidence>
<dbReference type="Pfam" id="PF21365">
    <property type="entry name" value="Glyco_hydro_31_3rd"/>
    <property type="match status" value="1"/>
</dbReference>
<dbReference type="SUPFAM" id="SSF51011">
    <property type="entry name" value="Glycosyl hydrolase domain"/>
    <property type="match status" value="1"/>
</dbReference>
<dbReference type="GO" id="GO:0004558">
    <property type="term" value="F:alpha-1,4-glucosidase activity"/>
    <property type="evidence" value="ECO:0007669"/>
    <property type="project" value="TreeGrafter"/>
</dbReference>
<feature type="domain" description="Glycosyl hydrolase family 31 C-terminal" evidence="5">
    <location>
        <begin position="354"/>
        <end position="444"/>
    </location>
</feature>
<sequence length="626" mass="71385">MERYKDFTYDHDKWGEWPNYTDYLHSQGQKVFLIYDPAIQVNYDVFERAQAQNVSWINWPKDELVMRDIQNQYPLAKDTNIMLGVVWPDEHVGFPDFLDPSNLTTKWWADEFKRYHDLQAFDAIWIDMNEPANFATNREHPFYFDMDDHPNIANLFCPTNGSDAKLDVPPYKTMSVYVWGNQSFMAENTLCMCGTAVRGKSTVYDTKSLYGWAETVATWEALKVSVGKRSAVVSRSTFPTSGQYAGHWLGDNTARWEDLRTAIIGAQEFNLFGIPYVGSDICGFLGNATEELCLRWQQAGAYHSFMRNHNDIKSELQDPTIWPSVAKATRHSNLFRYRHLPYLYSLHFNVSRFGGTVIRPVFFEFPSDPATYDLSYQFMWGPAVMVAPVTSPGVNAVHVYLPTDADWYSLFDTYYGNYMDAGAGFFAAPWTSISPTFLRAGYILPRQAPALTTVAARENHFELVIGSKIDASTGTGSASGEMYWDDGEAWIDLGEIESSDFFHFKFDFKYDPESATLTITSDKMVANMTLPTLDNIEIFGYQHIPDRSEVFLNGQQIAIDSMAYVQANHILNITSHGLIDLNEGTATLTWKNKQSNVQYDALSDAVSFTQIFGIYLMTPLFVFFFL</sequence>
<evidence type="ECO:0000313" key="6">
    <source>
        <dbReference type="Proteomes" id="UP000492821"/>
    </source>
</evidence>
<evidence type="ECO:0000313" key="7">
    <source>
        <dbReference type="WBParaSite" id="Pan_g22234.t1"/>
    </source>
</evidence>
<dbReference type="WBParaSite" id="Pan_g22234.t1">
    <property type="protein sequence ID" value="Pan_g22234.t1"/>
    <property type="gene ID" value="Pan_g22234"/>
</dbReference>
<evidence type="ECO:0000256" key="2">
    <source>
        <dbReference type="RuleBase" id="RU361185"/>
    </source>
</evidence>
<dbReference type="InterPro" id="IPR013780">
    <property type="entry name" value="Glyco_hydro_b"/>
</dbReference>
<dbReference type="InterPro" id="IPR017853">
    <property type="entry name" value="GH"/>
</dbReference>
<keyword evidence="3" id="KW-1133">Transmembrane helix</keyword>
<accession>A0A7E4VL12</accession>
<comment type="similarity">
    <text evidence="1 2">Belongs to the glycosyl hydrolase 31 family.</text>
</comment>
<dbReference type="Gene3D" id="2.60.40.1180">
    <property type="entry name" value="Golgi alpha-mannosidase II"/>
    <property type="match status" value="2"/>
</dbReference>
<keyword evidence="2" id="KW-0378">Hydrolase</keyword>
<reference evidence="7" key="2">
    <citation type="submission" date="2020-10" db="UniProtKB">
        <authorList>
            <consortium name="WormBaseParasite"/>
        </authorList>
    </citation>
    <scope>IDENTIFICATION</scope>
</reference>
<dbReference type="GO" id="GO:0005975">
    <property type="term" value="P:carbohydrate metabolic process"/>
    <property type="evidence" value="ECO:0007669"/>
    <property type="project" value="InterPro"/>
</dbReference>
<dbReference type="PANTHER" id="PTHR22762">
    <property type="entry name" value="ALPHA-GLUCOSIDASE"/>
    <property type="match status" value="1"/>
</dbReference>
<organism evidence="6 7">
    <name type="scientific">Panagrellus redivivus</name>
    <name type="common">Microworm</name>
    <dbReference type="NCBI Taxonomy" id="6233"/>
    <lineage>
        <taxon>Eukaryota</taxon>
        <taxon>Metazoa</taxon>
        <taxon>Ecdysozoa</taxon>
        <taxon>Nematoda</taxon>
        <taxon>Chromadorea</taxon>
        <taxon>Rhabditida</taxon>
        <taxon>Tylenchina</taxon>
        <taxon>Panagrolaimomorpha</taxon>
        <taxon>Panagrolaimoidea</taxon>
        <taxon>Panagrolaimidae</taxon>
        <taxon>Panagrellus</taxon>
    </lineage>
</organism>
<feature type="domain" description="Glycoside hydrolase family 31 TIM barrel" evidence="4">
    <location>
        <begin position="1"/>
        <end position="346"/>
    </location>
</feature>
<dbReference type="InterPro" id="IPR048395">
    <property type="entry name" value="Glyco_hydro_31_C"/>
</dbReference>
<reference evidence="6" key="1">
    <citation type="journal article" date="2013" name="Genetics">
        <title>The draft genome and transcriptome of Panagrellus redivivus are shaped by the harsh demands of a free-living lifestyle.</title>
        <authorList>
            <person name="Srinivasan J."/>
            <person name="Dillman A.R."/>
            <person name="Macchietto M.G."/>
            <person name="Heikkinen L."/>
            <person name="Lakso M."/>
            <person name="Fracchia K.M."/>
            <person name="Antoshechkin I."/>
            <person name="Mortazavi A."/>
            <person name="Wong G."/>
            <person name="Sternberg P.W."/>
        </authorList>
    </citation>
    <scope>NUCLEOTIDE SEQUENCE [LARGE SCALE GENOMIC DNA]</scope>
    <source>
        <strain evidence="6">MT8872</strain>
    </source>
</reference>
<dbReference type="AlphaFoldDB" id="A0A7E4VL12"/>
<proteinExistence type="inferred from homology"/>
<keyword evidence="3" id="KW-0472">Membrane</keyword>
<keyword evidence="3" id="KW-0812">Transmembrane</keyword>
<evidence type="ECO:0000256" key="1">
    <source>
        <dbReference type="ARBA" id="ARBA00007806"/>
    </source>
</evidence>
<keyword evidence="6" id="KW-1185">Reference proteome</keyword>
<evidence type="ECO:0000259" key="4">
    <source>
        <dbReference type="Pfam" id="PF01055"/>
    </source>
</evidence>